<evidence type="ECO:0000256" key="1">
    <source>
        <dbReference type="SAM" id="MobiDB-lite"/>
    </source>
</evidence>
<sequence length="33" mass="3459">MSMPSTAPWGHGSPANRFSLNLSIDVDQVATNG</sequence>
<organism evidence="2 3">
    <name type="scientific">Pandoraea anhela</name>
    <dbReference type="NCBI Taxonomy" id="2508295"/>
    <lineage>
        <taxon>Bacteria</taxon>
        <taxon>Pseudomonadati</taxon>
        <taxon>Pseudomonadota</taxon>
        <taxon>Betaproteobacteria</taxon>
        <taxon>Burkholderiales</taxon>
        <taxon>Burkholderiaceae</taxon>
        <taxon>Pandoraea</taxon>
    </lineage>
</organism>
<dbReference type="AlphaFoldDB" id="A0A5E4W252"/>
<accession>A0A5E4W252</accession>
<proteinExistence type="predicted"/>
<keyword evidence="3" id="KW-1185">Reference proteome</keyword>
<evidence type="ECO:0000313" key="2">
    <source>
        <dbReference type="EMBL" id="VVE17235.1"/>
    </source>
</evidence>
<protein>
    <submittedName>
        <fullName evidence="2">Uncharacterized protein</fullName>
    </submittedName>
</protein>
<reference evidence="2 3" key="1">
    <citation type="submission" date="2019-08" db="EMBL/GenBank/DDBJ databases">
        <authorList>
            <person name="Peeters C."/>
        </authorList>
    </citation>
    <scope>NUCLEOTIDE SEQUENCE [LARGE SCALE GENOMIC DNA]</scope>
    <source>
        <strain evidence="2 3">LMG 31108</strain>
    </source>
</reference>
<dbReference type="Proteomes" id="UP000406256">
    <property type="component" value="Unassembled WGS sequence"/>
</dbReference>
<feature type="region of interest" description="Disordered" evidence="1">
    <location>
        <begin position="1"/>
        <end position="33"/>
    </location>
</feature>
<evidence type="ECO:0000313" key="3">
    <source>
        <dbReference type="Proteomes" id="UP000406256"/>
    </source>
</evidence>
<dbReference type="EMBL" id="CABPSB010000009">
    <property type="protein sequence ID" value="VVE17235.1"/>
    <property type="molecule type" value="Genomic_DNA"/>
</dbReference>
<name>A0A5E4W252_9BURK</name>
<gene>
    <name evidence="2" type="ORF">PAN31108_02937</name>
</gene>